<dbReference type="Pfam" id="PF02518">
    <property type="entry name" value="HATPase_c"/>
    <property type="match status" value="1"/>
</dbReference>
<dbReference type="InterPro" id="IPR050736">
    <property type="entry name" value="Sensor_HK_Regulatory"/>
</dbReference>
<keyword evidence="8" id="KW-0175">Coiled coil</keyword>
<dbReference type="Gene3D" id="1.10.287.130">
    <property type="match status" value="1"/>
</dbReference>
<feature type="transmembrane region" description="Helical" evidence="9">
    <location>
        <begin position="238"/>
        <end position="255"/>
    </location>
</feature>
<dbReference type="GO" id="GO:0005524">
    <property type="term" value="F:ATP binding"/>
    <property type="evidence" value="ECO:0007669"/>
    <property type="project" value="UniProtKB-KW"/>
</dbReference>
<dbReference type="SMART" id="SM00387">
    <property type="entry name" value="HATPase_c"/>
    <property type="match status" value="1"/>
</dbReference>
<dbReference type="SUPFAM" id="SSF47384">
    <property type="entry name" value="Homodimeric domain of signal transducing histidine kinase"/>
    <property type="match status" value="1"/>
</dbReference>
<evidence type="ECO:0000256" key="2">
    <source>
        <dbReference type="ARBA" id="ARBA00012438"/>
    </source>
</evidence>
<evidence type="ECO:0000256" key="6">
    <source>
        <dbReference type="ARBA" id="ARBA00022840"/>
    </source>
</evidence>
<evidence type="ECO:0000256" key="3">
    <source>
        <dbReference type="ARBA" id="ARBA00022679"/>
    </source>
</evidence>
<keyword evidence="9" id="KW-1133">Transmembrane helix</keyword>
<dbReference type="PANTHER" id="PTHR43711:SF1">
    <property type="entry name" value="HISTIDINE KINASE 1"/>
    <property type="match status" value="1"/>
</dbReference>
<keyword evidence="6" id="KW-0067">ATP-binding</keyword>
<name>A0A6F9EE59_9BACL</name>
<evidence type="ECO:0000259" key="10">
    <source>
        <dbReference type="PROSITE" id="PS50109"/>
    </source>
</evidence>
<dbReference type="InterPro" id="IPR036097">
    <property type="entry name" value="HisK_dim/P_sf"/>
</dbReference>
<evidence type="ECO:0000313" key="11">
    <source>
        <dbReference type="EMBL" id="CAB3395202.1"/>
    </source>
</evidence>
<dbReference type="GO" id="GO:0000155">
    <property type="term" value="F:phosphorelay sensor kinase activity"/>
    <property type="evidence" value="ECO:0007669"/>
    <property type="project" value="InterPro"/>
</dbReference>
<keyword evidence="7" id="KW-0902">Two-component regulatory system</keyword>
<protein>
    <recommendedName>
        <fullName evidence="2">histidine kinase</fullName>
        <ecNumber evidence="2">2.7.13.3</ecNumber>
    </recommendedName>
</protein>
<dbReference type="EC" id="2.7.13.3" evidence="2"/>
<dbReference type="InterPro" id="IPR003661">
    <property type="entry name" value="HisK_dim/P_dom"/>
</dbReference>
<organism evidence="11 12">
    <name type="scientific">Kyrpidia spormannii</name>
    <dbReference type="NCBI Taxonomy" id="2055160"/>
    <lineage>
        <taxon>Bacteria</taxon>
        <taxon>Bacillati</taxon>
        <taxon>Bacillota</taxon>
        <taxon>Bacilli</taxon>
        <taxon>Bacillales</taxon>
        <taxon>Alicyclobacillaceae</taxon>
        <taxon>Kyrpidia</taxon>
    </lineage>
</organism>
<dbReference type="RefSeq" id="WP_170086237.1">
    <property type="nucleotide sequence ID" value="NZ_CP047972.1"/>
</dbReference>
<dbReference type="Pfam" id="PF07695">
    <property type="entry name" value="7TMR-DISM_7TM"/>
    <property type="match status" value="1"/>
</dbReference>
<dbReference type="PROSITE" id="PS50109">
    <property type="entry name" value="HIS_KIN"/>
    <property type="match status" value="1"/>
</dbReference>
<dbReference type="SUPFAM" id="SSF55874">
    <property type="entry name" value="ATPase domain of HSP90 chaperone/DNA topoisomerase II/histidine kinase"/>
    <property type="match status" value="1"/>
</dbReference>
<evidence type="ECO:0000256" key="5">
    <source>
        <dbReference type="ARBA" id="ARBA00022777"/>
    </source>
</evidence>
<dbReference type="Pfam" id="PF00512">
    <property type="entry name" value="HisKA"/>
    <property type="match status" value="1"/>
</dbReference>
<keyword evidence="9" id="KW-0812">Transmembrane</keyword>
<evidence type="ECO:0000256" key="1">
    <source>
        <dbReference type="ARBA" id="ARBA00000085"/>
    </source>
</evidence>
<feature type="transmembrane region" description="Helical" evidence="9">
    <location>
        <begin position="332"/>
        <end position="353"/>
    </location>
</feature>
<feature type="coiled-coil region" evidence="8">
    <location>
        <begin position="414"/>
        <end position="469"/>
    </location>
</feature>
<evidence type="ECO:0000256" key="9">
    <source>
        <dbReference type="SAM" id="Phobius"/>
    </source>
</evidence>
<feature type="domain" description="Histidine kinase" evidence="10">
    <location>
        <begin position="469"/>
        <end position="682"/>
    </location>
</feature>
<feature type="transmembrane region" description="Helical" evidence="9">
    <location>
        <begin position="304"/>
        <end position="326"/>
    </location>
</feature>
<sequence>MNIQFILAMFVVVAAVMVAAGGLISLYKTDQATAFQGILDLSGRNTLEEGSVLLNGQWEFYWNQLLNPADFEPGHLSLVPAYIQVPRTWQGQRAKGVALSDQGFGTYRLVIRTPPENTGKPMGLYVRGVASAYKLWVNGQLLLEKGVVGTSRSDMRGEEYSRTVFFPLQGNRTELVMQVSNFIQRKGGLWEPISFGTADAISVERDRAIAFEAVLTGAFFVVAVYHFGLFLARRKERWALYFGALSFGIGVRVLTTGDTLLPRLLPEITWEFSVHLEYLSVCFAVTMLLSFARSQYPDETNSRLYRGFVALFAAYGLFVATTPAVVYTYTMVSFQLLVLAAIVYVVWIFTLAWRRKRPGSSLNMFATAAMLLFALNDVLYYNHMVGSGRLIQFGMLSYILIEAVSLARQFSSLFTKTERLATELQEINESLEEKVRERTRALRMANEELERANRDLTRMEAARRHLLSNISHELGTPLTMIRGYIKAVLDRIDETKNENFLQMTYDKTVLLERMIRDLLELSSLESGRVRFEFQQVKPLSFFRGLFEKYQFVIREGGAEFQWTFRGWGESGTDEISIDPMRMEQALANLLLNAKKYTPRDGRIEVIVRKALDGTTGDPALLVEVQDSGPGIAEGDLPFVFERFYRSGEARKTSPAGMGLGLGSTFTIALPLRAGLTKAGMTR</sequence>
<feature type="transmembrane region" description="Helical" evidence="9">
    <location>
        <begin position="365"/>
        <end position="384"/>
    </location>
</feature>
<dbReference type="SMART" id="SM00388">
    <property type="entry name" value="HisKA"/>
    <property type="match status" value="1"/>
</dbReference>
<dbReference type="Gene3D" id="2.60.120.260">
    <property type="entry name" value="Galactose-binding domain-like"/>
    <property type="match status" value="1"/>
</dbReference>
<dbReference type="InterPro" id="IPR036890">
    <property type="entry name" value="HATPase_C_sf"/>
</dbReference>
<keyword evidence="4" id="KW-0547">Nucleotide-binding</keyword>
<evidence type="ECO:0000313" key="12">
    <source>
        <dbReference type="Proteomes" id="UP000502196"/>
    </source>
</evidence>
<feature type="transmembrane region" description="Helical" evidence="9">
    <location>
        <begin position="209"/>
        <end position="231"/>
    </location>
</feature>
<comment type="catalytic activity">
    <reaction evidence="1">
        <text>ATP + protein L-histidine = ADP + protein N-phospho-L-histidine.</text>
        <dbReference type="EC" id="2.7.13.3"/>
    </reaction>
</comment>
<dbReference type="InterPro" id="IPR011623">
    <property type="entry name" value="7TMR_DISM_rcpt_extracell_dom1"/>
</dbReference>
<dbReference type="PANTHER" id="PTHR43711">
    <property type="entry name" value="TWO-COMPONENT HISTIDINE KINASE"/>
    <property type="match status" value="1"/>
</dbReference>
<dbReference type="CDD" id="cd00075">
    <property type="entry name" value="HATPase"/>
    <property type="match status" value="1"/>
</dbReference>
<evidence type="ECO:0000256" key="4">
    <source>
        <dbReference type="ARBA" id="ARBA00022741"/>
    </source>
</evidence>
<dbReference type="CDD" id="cd00082">
    <property type="entry name" value="HisKA"/>
    <property type="match status" value="1"/>
</dbReference>
<keyword evidence="3" id="KW-0808">Transferase</keyword>
<accession>A0A6F9EE59</accession>
<evidence type="ECO:0000256" key="8">
    <source>
        <dbReference type="SAM" id="Coils"/>
    </source>
</evidence>
<feature type="transmembrane region" description="Helical" evidence="9">
    <location>
        <begin position="275"/>
        <end position="292"/>
    </location>
</feature>
<keyword evidence="9" id="KW-0472">Membrane</keyword>
<dbReference type="AlphaFoldDB" id="A0A6F9EE59"/>
<reference evidence="11 12" key="1">
    <citation type="submission" date="2020-04" db="EMBL/GenBank/DDBJ databases">
        <authorList>
            <person name="Hogendoorn C."/>
        </authorList>
    </citation>
    <scope>NUCLEOTIDE SEQUENCE [LARGE SCALE GENOMIC DNA]</scope>
    <source>
        <strain evidence="11">COOX1</strain>
    </source>
</reference>
<evidence type="ECO:0000256" key="7">
    <source>
        <dbReference type="ARBA" id="ARBA00023012"/>
    </source>
</evidence>
<dbReference type="InterPro" id="IPR005467">
    <property type="entry name" value="His_kinase_dom"/>
</dbReference>
<proteinExistence type="predicted"/>
<dbReference type="InterPro" id="IPR003594">
    <property type="entry name" value="HATPase_dom"/>
</dbReference>
<dbReference type="Proteomes" id="UP000502196">
    <property type="component" value="Chromosome"/>
</dbReference>
<dbReference type="EMBL" id="LR792683">
    <property type="protein sequence ID" value="CAB3395202.1"/>
    <property type="molecule type" value="Genomic_DNA"/>
</dbReference>
<dbReference type="InterPro" id="IPR008979">
    <property type="entry name" value="Galactose-bd-like_sf"/>
</dbReference>
<dbReference type="Gene3D" id="3.30.565.10">
    <property type="entry name" value="Histidine kinase-like ATPase, C-terminal domain"/>
    <property type="match status" value="1"/>
</dbReference>
<gene>
    <name evidence="11" type="ORF">COOX1_2792</name>
</gene>
<dbReference type="SUPFAM" id="SSF49785">
    <property type="entry name" value="Galactose-binding domain-like"/>
    <property type="match status" value="1"/>
</dbReference>
<keyword evidence="5" id="KW-0418">Kinase</keyword>